<proteinExistence type="predicted"/>
<dbReference type="Proteomes" id="UP000015100">
    <property type="component" value="Unassembled WGS sequence"/>
</dbReference>
<reference evidence="3" key="2">
    <citation type="submission" date="2013-04" db="EMBL/GenBank/DDBJ databases">
        <title>Genomic mechanisms accounting for the adaptation to parasitism in nematode-trapping fungi.</title>
        <authorList>
            <person name="Ahren D.G."/>
        </authorList>
    </citation>
    <scope>NUCLEOTIDE SEQUENCE [LARGE SCALE GENOMIC DNA]</scope>
    <source>
        <strain evidence="3">CBS 200.50</strain>
    </source>
</reference>
<dbReference type="HOGENOM" id="CLU_1695403_0_0_1"/>
<reference evidence="2 3" key="1">
    <citation type="journal article" date="2013" name="PLoS Genet.">
        <title>Genomic mechanisms accounting for the adaptation to parasitism in nematode-trapping fungi.</title>
        <authorList>
            <person name="Meerupati T."/>
            <person name="Andersson K.M."/>
            <person name="Friman E."/>
            <person name="Kumar D."/>
            <person name="Tunlid A."/>
            <person name="Ahren D."/>
        </authorList>
    </citation>
    <scope>NUCLEOTIDE SEQUENCE [LARGE SCALE GENOMIC DNA]</scope>
    <source>
        <strain evidence="2 3">CBS 200.50</strain>
    </source>
</reference>
<accession>S8AHA1</accession>
<feature type="region of interest" description="Disordered" evidence="1">
    <location>
        <begin position="88"/>
        <end position="124"/>
    </location>
</feature>
<sequence length="155" mass="17841">MCYTAYRFVDCYRSLEQENEHTIVLHRHPKQSWNDQKCLCSKLHEVLDRHLPCPNCLKQILLRNMLQQKVQDEAAPGESVELDYTKHPVFYGSDESSPSPDPNRKPPIPISKRQRRNTCYPGVGEVEPYRDIGHINQDNFPSISGETLVYTGSVA</sequence>
<keyword evidence="3" id="KW-1185">Reference proteome</keyword>
<protein>
    <submittedName>
        <fullName evidence="2">Uncharacterized protein</fullName>
    </submittedName>
</protein>
<dbReference type="AlphaFoldDB" id="S8AHA1"/>
<evidence type="ECO:0000256" key="1">
    <source>
        <dbReference type="SAM" id="MobiDB-lite"/>
    </source>
</evidence>
<dbReference type="OrthoDB" id="5389783at2759"/>
<evidence type="ECO:0000313" key="2">
    <source>
        <dbReference type="EMBL" id="EPS42249.1"/>
    </source>
</evidence>
<evidence type="ECO:0000313" key="3">
    <source>
        <dbReference type="Proteomes" id="UP000015100"/>
    </source>
</evidence>
<gene>
    <name evidence="2" type="ORF">H072_3769</name>
</gene>
<dbReference type="EMBL" id="AQGS01000127">
    <property type="protein sequence ID" value="EPS42249.1"/>
    <property type="molecule type" value="Genomic_DNA"/>
</dbReference>
<organism evidence="2 3">
    <name type="scientific">Dactylellina haptotyla (strain CBS 200.50)</name>
    <name type="common">Nematode-trapping fungus</name>
    <name type="synonym">Monacrosporium haptotylum</name>
    <dbReference type="NCBI Taxonomy" id="1284197"/>
    <lineage>
        <taxon>Eukaryota</taxon>
        <taxon>Fungi</taxon>
        <taxon>Dikarya</taxon>
        <taxon>Ascomycota</taxon>
        <taxon>Pezizomycotina</taxon>
        <taxon>Orbiliomycetes</taxon>
        <taxon>Orbiliales</taxon>
        <taxon>Orbiliaceae</taxon>
        <taxon>Dactylellina</taxon>
    </lineage>
</organism>
<comment type="caution">
    <text evidence="2">The sequence shown here is derived from an EMBL/GenBank/DDBJ whole genome shotgun (WGS) entry which is preliminary data.</text>
</comment>
<name>S8AHA1_DACHA</name>
<feature type="compositionally biased region" description="Pro residues" evidence="1">
    <location>
        <begin position="99"/>
        <end position="109"/>
    </location>
</feature>